<evidence type="ECO:0000256" key="1">
    <source>
        <dbReference type="SAM" id="MobiDB-lite"/>
    </source>
</evidence>
<feature type="compositionally biased region" description="Basic and acidic residues" evidence="1">
    <location>
        <begin position="371"/>
        <end position="380"/>
    </location>
</feature>
<name>A0A482WTL0_LAOST</name>
<comment type="caution">
    <text evidence="2">The sequence shown here is derived from an EMBL/GenBank/DDBJ whole genome shotgun (WGS) entry which is preliminary data.</text>
</comment>
<protein>
    <submittedName>
        <fullName evidence="2">Uncharacterized protein</fullName>
    </submittedName>
</protein>
<feature type="region of interest" description="Disordered" evidence="1">
    <location>
        <begin position="256"/>
        <end position="319"/>
    </location>
</feature>
<keyword evidence="3" id="KW-1185">Reference proteome</keyword>
<evidence type="ECO:0000313" key="2">
    <source>
        <dbReference type="EMBL" id="RZF36843.1"/>
    </source>
</evidence>
<gene>
    <name evidence="2" type="ORF">LSTR_LSTR004531</name>
</gene>
<organism evidence="2 3">
    <name type="scientific">Laodelphax striatellus</name>
    <name type="common">Small brown planthopper</name>
    <name type="synonym">Delphax striatella</name>
    <dbReference type="NCBI Taxonomy" id="195883"/>
    <lineage>
        <taxon>Eukaryota</taxon>
        <taxon>Metazoa</taxon>
        <taxon>Ecdysozoa</taxon>
        <taxon>Arthropoda</taxon>
        <taxon>Hexapoda</taxon>
        <taxon>Insecta</taxon>
        <taxon>Pterygota</taxon>
        <taxon>Neoptera</taxon>
        <taxon>Paraneoptera</taxon>
        <taxon>Hemiptera</taxon>
        <taxon>Auchenorrhyncha</taxon>
        <taxon>Fulgoroidea</taxon>
        <taxon>Delphacidae</taxon>
        <taxon>Criomorphinae</taxon>
        <taxon>Laodelphax</taxon>
    </lineage>
</organism>
<evidence type="ECO:0000313" key="3">
    <source>
        <dbReference type="Proteomes" id="UP000291343"/>
    </source>
</evidence>
<proteinExistence type="predicted"/>
<dbReference type="EMBL" id="QKKF02025464">
    <property type="protein sequence ID" value="RZF36843.1"/>
    <property type="molecule type" value="Genomic_DNA"/>
</dbReference>
<sequence length="417" mass="45508">MENMSHNQGLRALGKASDAQAILLRDVEAPPLGEQGQQAQLEVVVPPQSELEQQTRVVVTSPLTQGLGSPHHSSRTEQANEVRGTPTFGSGIGREENLNKHNQTPPTRSPLLGGKSEASEQDVLSWTRWPDGLDVDEGRLIETMTHTFASLGLDRLRTETHKFKITMDSIRKKDPRTWPISSGFMISKLKMMEETLGRLERKSDVVTRRAPAKPKKKSAFALAVEQCSKPRVLSDAGPTETVDPGVQNVETDRCIDRLDPPGGAAEPALSGATAQDHVVDSIEADEEKPLCVEASRPLTEPEPEEEEDQQSTEGLSIDPLVGDVRSVQDFLSVGYKAMGSWGPEESLSRSQLVAVLGVSRSQANTWPVAESARDDCRSDKPIPPVRVFSGKSRDRGDKGTAPSDANKTLLFYLIKLI</sequence>
<accession>A0A482WTL0</accession>
<feature type="region of interest" description="Disordered" evidence="1">
    <location>
        <begin position="369"/>
        <end position="404"/>
    </location>
</feature>
<feature type="region of interest" description="Disordered" evidence="1">
    <location>
        <begin position="63"/>
        <end position="123"/>
    </location>
</feature>
<dbReference type="AlphaFoldDB" id="A0A482WTL0"/>
<feature type="compositionally biased region" description="Acidic residues" evidence="1">
    <location>
        <begin position="301"/>
        <end position="310"/>
    </location>
</feature>
<dbReference type="InParanoid" id="A0A482WTL0"/>
<reference evidence="2 3" key="1">
    <citation type="journal article" date="2017" name="Gigascience">
        <title>Genome sequence of the small brown planthopper, Laodelphax striatellus.</title>
        <authorList>
            <person name="Zhu J."/>
            <person name="Jiang F."/>
            <person name="Wang X."/>
            <person name="Yang P."/>
            <person name="Bao Y."/>
            <person name="Zhao W."/>
            <person name="Wang W."/>
            <person name="Lu H."/>
            <person name="Wang Q."/>
            <person name="Cui N."/>
            <person name="Li J."/>
            <person name="Chen X."/>
            <person name="Luo L."/>
            <person name="Yu J."/>
            <person name="Kang L."/>
            <person name="Cui F."/>
        </authorList>
    </citation>
    <scope>NUCLEOTIDE SEQUENCE [LARGE SCALE GENOMIC DNA]</scope>
    <source>
        <strain evidence="2">Lst14</strain>
    </source>
</reference>
<dbReference type="Proteomes" id="UP000291343">
    <property type="component" value="Unassembled WGS sequence"/>
</dbReference>